<feature type="chain" id="PRO_5017302513" description="DUF2785 domain-containing protein" evidence="1">
    <location>
        <begin position="20"/>
        <end position="308"/>
    </location>
</feature>
<dbReference type="InterPro" id="IPR021247">
    <property type="entry name" value="DUF2785"/>
</dbReference>
<evidence type="ECO:0008006" key="4">
    <source>
        <dbReference type="Google" id="ProtNLM"/>
    </source>
</evidence>
<feature type="signal peptide" evidence="1">
    <location>
        <begin position="1"/>
        <end position="19"/>
    </location>
</feature>
<keyword evidence="3" id="KW-1185">Reference proteome</keyword>
<proteinExistence type="predicted"/>
<comment type="caution">
    <text evidence="2">The sequence shown here is derived from an EMBL/GenBank/DDBJ whole genome shotgun (WGS) entry which is preliminary data.</text>
</comment>
<dbReference type="Proteomes" id="UP000265715">
    <property type="component" value="Unassembled WGS sequence"/>
</dbReference>
<reference evidence="2 3" key="1">
    <citation type="submission" date="2018-08" db="EMBL/GenBank/DDBJ databases">
        <title>Meiothermus terrae DSM 26712 genome sequencing project.</title>
        <authorList>
            <person name="Da Costa M.S."/>
            <person name="Albuquerque L."/>
            <person name="Raposo P."/>
            <person name="Froufe H.J.C."/>
            <person name="Barroso C.S."/>
            <person name="Egas C."/>
        </authorList>
    </citation>
    <scope>NUCLEOTIDE SEQUENCE [LARGE SCALE GENOMIC DNA]</scope>
    <source>
        <strain evidence="2 3">DSM 26712</strain>
    </source>
</reference>
<protein>
    <recommendedName>
        <fullName evidence="4">DUF2785 domain-containing protein</fullName>
    </recommendedName>
</protein>
<sequence>MRRVWMVFTVTALGFGSLALGQQATCIGGSMDRLFWLGIKNSGYAVPQGQSADALSHNLLACLASPDPELRDGFGYAILTRWFRAGQVSNPALKGIAARLTQNLKAGVGEQGTDTVFGRSFSALILSEVVRRDVQAPFLEPAEFRAVLEAGLAYLGAERDLRGYDARQGYIHGVAHGADLLWRLASSPKTDKADLERILQAVAGKVAPEGEHSYVHGESDRLARVALYALNRGLLEAAWVQEWVKQLARPGRLGQWSNAFGSTAGLAQLHNTQQFLRALESFLRLAKPKGADELLPTLMESINSLILF</sequence>
<organism evidence="2 3">
    <name type="scientific">Calidithermus terrae</name>
    <dbReference type="NCBI Taxonomy" id="1408545"/>
    <lineage>
        <taxon>Bacteria</taxon>
        <taxon>Thermotogati</taxon>
        <taxon>Deinococcota</taxon>
        <taxon>Deinococci</taxon>
        <taxon>Thermales</taxon>
        <taxon>Thermaceae</taxon>
        <taxon>Calidithermus</taxon>
    </lineage>
</organism>
<keyword evidence="1" id="KW-0732">Signal</keyword>
<dbReference type="EMBL" id="QXDL01000309">
    <property type="protein sequence ID" value="RIH76714.1"/>
    <property type="molecule type" value="Genomic_DNA"/>
</dbReference>
<evidence type="ECO:0000313" key="3">
    <source>
        <dbReference type="Proteomes" id="UP000265715"/>
    </source>
</evidence>
<evidence type="ECO:0000256" key="1">
    <source>
        <dbReference type="SAM" id="SignalP"/>
    </source>
</evidence>
<accession>A0A399DWW4</accession>
<dbReference type="AlphaFoldDB" id="A0A399DWW4"/>
<gene>
    <name evidence="2" type="ORF">Mterra_03844</name>
</gene>
<evidence type="ECO:0000313" key="2">
    <source>
        <dbReference type="EMBL" id="RIH76714.1"/>
    </source>
</evidence>
<dbReference type="Pfam" id="PF10978">
    <property type="entry name" value="DUF2785"/>
    <property type="match status" value="1"/>
</dbReference>
<dbReference type="RefSeq" id="WP_147372965.1">
    <property type="nucleotide sequence ID" value="NZ_QXDL01000309.1"/>
</dbReference>
<dbReference type="OrthoDB" id="7619731at2"/>
<name>A0A399DWW4_9DEIN</name>